<evidence type="ECO:0000256" key="1">
    <source>
        <dbReference type="SAM" id="MobiDB-lite"/>
    </source>
</evidence>
<feature type="region of interest" description="Disordered" evidence="1">
    <location>
        <begin position="301"/>
        <end position="332"/>
    </location>
</feature>
<evidence type="ECO:0008006" key="5">
    <source>
        <dbReference type="Google" id="ProtNLM"/>
    </source>
</evidence>
<dbReference type="EMBL" id="JARBJD010000220">
    <property type="protein sequence ID" value="KAK2946751.1"/>
    <property type="molecule type" value="Genomic_DNA"/>
</dbReference>
<protein>
    <recommendedName>
        <fullName evidence="5">Right handed beta helix domain-containing protein</fullName>
    </recommendedName>
</protein>
<gene>
    <name evidence="3" type="ORF">BLNAU_18347</name>
</gene>
<reference evidence="3 4" key="1">
    <citation type="journal article" date="2022" name="bioRxiv">
        <title>Genomics of Preaxostyla Flagellates Illuminates Evolutionary Transitions and the Path Towards Mitochondrial Loss.</title>
        <authorList>
            <person name="Novak L.V.F."/>
            <person name="Treitli S.C."/>
            <person name="Pyrih J."/>
            <person name="Halakuc P."/>
            <person name="Pipaliya S.V."/>
            <person name="Vacek V."/>
            <person name="Brzon O."/>
            <person name="Soukal P."/>
            <person name="Eme L."/>
            <person name="Dacks J.B."/>
            <person name="Karnkowska A."/>
            <person name="Elias M."/>
            <person name="Hampl V."/>
        </authorList>
    </citation>
    <scope>NUCLEOTIDE SEQUENCE [LARGE SCALE GENOMIC DNA]</scope>
    <source>
        <strain evidence="3">NAU3</strain>
        <tissue evidence="3">Gut</tissue>
    </source>
</reference>
<dbReference type="SUPFAM" id="SSF51126">
    <property type="entry name" value="Pectin lyase-like"/>
    <property type="match status" value="1"/>
</dbReference>
<proteinExistence type="predicted"/>
<dbReference type="Proteomes" id="UP001281761">
    <property type="component" value="Unassembled WGS sequence"/>
</dbReference>
<keyword evidence="4" id="KW-1185">Reference proteome</keyword>
<sequence>MMHLFYLIFQVLLCQKQPSPSLRALLDARTADATNPESTFVTELCIPSGQFLITSYLVESDTLNLRGNKTTIMHIEERREPSRPELTIEAKNGIDAETSTNTMFLFSNSTISLWDLSLDSGGMGTTVARLSASCVSIWRSRILSNAERSPYVIVGGGSGGWGSVSLVDSVHESSSRAILLPLVWESEREKREEMKRDGSGEMKSIWVSASGLIVQDVRLIVGSGPLFGRSEQNQREPGKDVEKVGTRLIGSRIWNTTSGVGERRGLGVWAGEIEEGIIGSDVRESTNHLCGTAMREIGSGGSQLSHNTSFTRCHTPSTPNDDPNTDTGNPQHFTTQTILTNKTDTSHVFTLCTFKECASDEFGGAIFTFNDGIKLQIGKCSFDSCSASSDGGAINLSPPENAQFHFHLSSSSFLKCSASSWGGSISLYGISDITIEDCAFLDSSIGSFGGAIYLHSCPFGASPGFSNTLFQNCEQKNSDKGGGGAVRLWNCTSSKFASIQFRSCSAARGYGHDLLFRDSPFTSSSFADCDSTSSTPHRVSDETTNSVFDNSSYLKTTPYEASIQSLTSELTAADAVTLKLTLSKKVTGKVIVVVDNSDATRHELPDTAPKIVRMLIFTFSSSTVGTCSASVGESGILQHPLSDYKLLAASFSENKVSIPSGLTIPVTSIILLTRCVLSESKTEVDISFSGWDIPEGHRNFFLNSGPVIEVAFNNDEYGRSLGSATAGVSGKNGELTEKTEYTITKIEHIDCLATQIFTMGLTINVPEAARLSMVSVSRFVDARRTTVKLSFESIMLEANKKHILDIEPTDYSEGTITREVWTDTNGILFDVTEILYPLKTDDEERAQQLKFGGTYRVLSLRASDRTRSVIISDIEFTIPNEPEQHPLVCSYFGSTDTENCGQSSNPCSSLLVGWKAGQTQQESPEDLVELGVEGEVELGGVLFVGERKLAVWGGERGQVLVEWRDSWKSPNAIEVNGGQILIVEVTILLGEPKEGGGEKKESFLIHGGGEVSLESVVIGGLRGGRVRMGLVGLSWGSAELVEIKMDGIDFGDGVRFADVRGEKKVVSLSVKSLTARSVRTLNAPLIEFLGRKEESEVKMEKIVLLETTREEDGEGVGTDAPRVISLSTIQRETRIANCVFEESKTKRLSDGGDLGGVLFVGVGGEGGGSVRFEDCLLIDTVPNGKGGGGVAVVVSSGTFSVVFERCWMEETSVTGMAFEHLNGLPIRGEKRRVVSGGNVGALIIGEKSLPIVVRSSSRFSGCSLKVDIETSASISGQKNEEKLEL</sequence>
<feature type="compositionally biased region" description="Polar residues" evidence="1">
    <location>
        <begin position="302"/>
        <end position="332"/>
    </location>
</feature>
<keyword evidence="2" id="KW-0732">Signal</keyword>
<feature type="chain" id="PRO_5046575429" description="Right handed beta helix domain-containing protein" evidence="2">
    <location>
        <begin position="17"/>
        <end position="1285"/>
    </location>
</feature>
<evidence type="ECO:0000256" key="2">
    <source>
        <dbReference type="SAM" id="SignalP"/>
    </source>
</evidence>
<evidence type="ECO:0000313" key="4">
    <source>
        <dbReference type="Proteomes" id="UP001281761"/>
    </source>
</evidence>
<dbReference type="InterPro" id="IPR011050">
    <property type="entry name" value="Pectin_lyase_fold/virulence"/>
</dbReference>
<feature type="signal peptide" evidence="2">
    <location>
        <begin position="1"/>
        <end position="16"/>
    </location>
</feature>
<accession>A0ABQ9X919</accession>
<organism evidence="3 4">
    <name type="scientific">Blattamonas nauphoetae</name>
    <dbReference type="NCBI Taxonomy" id="2049346"/>
    <lineage>
        <taxon>Eukaryota</taxon>
        <taxon>Metamonada</taxon>
        <taxon>Preaxostyla</taxon>
        <taxon>Oxymonadida</taxon>
        <taxon>Blattamonas</taxon>
    </lineage>
</organism>
<comment type="caution">
    <text evidence="3">The sequence shown here is derived from an EMBL/GenBank/DDBJ whole genome shotgun (WGS) entry which is preliminary data.</text>
</comment>
<name>A0ABQ9X919_9EUKA</name>
<evidence type="ECO:0000313" key="3">
    <source>
        <dbReference type="EMBL" id="KAK2946751.1"/>
    </source>
</evidence>